<name>A0A9X2B7T9_9SPHI</name>
<evidence type="ECO:0000256" key="4">
    <source>
        <dbReference type="ARBA" id="ARBA00022692"/>
    </source>
</evidence>
<comment type="similarity">
    <text evidence="7">Belongs to the TonB-dependent receptor family.</text>
</comment>
<keyword evidence="10" id="KW-1185">Reference proteome</keyword>
<dbReference type="InterPro" id="IPR008969">
    <property type="entry name" value="CarboxyPept-like_regulatory"/>
</dbReference>
<dbReference type="InterPro" id="IPR023996">
    <property type="entry name" value="TonB-dep_OMP_SusC/RagA"/>
</dbReference>
<evidence type="ECO:0000256" key="2">
    <source>
        <dbReference type="ARBA" id="ARBA00022448"/>
    </source>
</evidence>
<evidence type="ECO:0000256" key="6">
    <source>
        <dbReference type="ARBA" id="ARBA00023237"/>
    </source>
</evidence>
<evidence type="ECO:0000256" key="3">
    <source>
        <dbReference type="ARBA" id="ARBA00022452"/>
    </source>
</evidence>
<keyword evidence="4 7" id="KW-0812">Transmembrane</keyword>
<dbReference type="NCBIfam" id="TIGR04057">
    <property type="entry name" value="SusC_RagA_signa"/>
    <property type="match status" value="1"/>
</dbReference>
<keyword evidence="6 7" id="KW-0998">Cell outer membrane</keyword>
<dbReference type="AlphaFoldDB" id="A0A9X2B7T9"/>
<evidence type="ECO:0000313" key="9">
    <source>
        <dbReference type="EMBL" id="MCJ8208726.1"/>
    </source>
</evidence>
<evidence type="ECO:0000256" key="7">
    <source>
        <dbReference type="PROSITE-ProRule" id="PRU01360"/>
    </source>
</evidence>
<accession>A0A9X2B7T9</accession>
<dbReference type="SUPFAM" id="SSF49464">
    <property type="entry name" value="Carboxypeptidase regulatory domain-like"/>
    <property type="match status" value="1"/>
</dbReference>
<dbReference type="InterPro" id="IPR023997">
    <property type="entry name" value="TonB-dep_OMP_SusC/RagA_CS"/>
</dbReference>
<evidence type="ECO:0000256" key="1">
    <source>
        <dbReference type="ARBA" id="ARBA00004571"/>
    </source>
</evidence>
<sequence length="962" mass="103111">MTDSKNGSPLDGVTVSVKGTTSGAITAANGTFKVTVPANGNTLVVSYLGYATQEVNIAGKTTVNVALASTASNISEVVVIGYGSQRVKDATGSVASLSPKNFNKGVISSPEQLLQGRVSGVQVTPASGEPGAGVTINIRGASSIRSNNSPLFVVDGVPLDNGGTSGGLDAGAGTSSAKNPLSFINPSDIENISVLKDASATAIYGSRGANGVVLITTKKGAKGQGIQFSANGSFSTPAKKYDLLNAADFVKYATAAGADGSVINKGGNTNWQDVIFRNSVSQDYNLGYGNAGKSTTYRFNLGYANQQGIVENTSLKRLTGRFNGSQLLFNDKVKIDLNFLASNVKDQFAPITDNAGFEGSLIGAALLANPTYPIKNPDGTYYNNSDGAFRNPANMLDYINDRDKINRYLTNVSGTWNIAKGLSYKANFGYDASKGTRNTFMDARLLGYTGTQSFRNSPGVQQVTGNGRGVVQQLDKRSTVIEHTLTYDRSFGGSNLNVVGGYSYQVFKNFPLNTIYTNQKNKNAYISSVSDFAQQALPSFGDSSRYQLQSFFGRANYNYKEKYYATFTFRADGSDKFGPSNRYGYFPAGALKWRISSESWAPKKVFDDLSLRLNYGQVGSQDGLDPYSYAAVWQAQLNGTNSQINAASPSLKWETTTSYGAGIDFAILGNRVSGSVDYFNRSTTDLLFFQDYPAPSVSPSRWVNLPGKVVNKGVDLGLNIALIQGKRFSWDVAYNATILKNVVKNFGGRIIPTGGVNGQGLSGAYAQQIRDGYPLGEFYMPVFTGFDSNGIATYQNNGLSYLVGSSIPKFTTGLTNNFTFGRWNASFFLNASTGFVIYNNTANAYFLKGSLKNGRNVSYEAATSNENPLNSGSVSTRFLEKGDFLRLTNANIGYTFPTGSLKGIRTLRVSITGQNLFLITNYSGLDPEVNTNKALNNIPSRGFDYTAYPNARTFTLGLNAGF</sequence>
<keyword evidence="3 7" id="KW-1134">Transmembrane beta strand</keyword>
<dbReference type="InterPro" id="IPR037066">
    <property type="entry name" value="Plug_dom_sf"/>
</dbReference>
<organism evidence="9 10">
    <name type="scientific">Mucilaginibacter straminoryzae</name>
    <dbReference type="NCBI Taxonomy" id="2932774"/>
    <lineage>
        <taxon>Bacteria</taxon>
        <taxon>Pseudomonadati</taxon>
        <taxon>Bacteroidota</taxon>
        <taxon>Sphingobacteriia</taxon>
        <taxon>Sphingobacteriales</taxon>
        <taxon>Sphingobacteriaceae</taxon>
        <taxon>Mucilaginibacter</taxon>
    </lineage>
</organism>
<dbReference type="InterPro" id="IPR012910">
    <property type="entry name" value="Plug_dom"/>
</dbReference>
<evidence type="ECO:0000256" key="5">
    <source>
        <dbReference type="ARBA" id="ARBA00023136"/>
    </source>
</evidence>
<evidence type="ECO:0000313" key="10">
    <source>
        <dbReference type="Proteomes" id="UP001139450"/>
    </source>
</evidence>
<dbReference type="Gene3D" id="2.170.130.10">
    <property type="entry name" value="TonB-dependent receptor, plug domain"/>
    <property type="match status" value="1"/>
</dbReference>
<comment type="caution">
    <text evidence="9">The sequence shown here is derived from an EMBL/GenBank/DDBJ whole genome shotgun (WGS) entry which is preliminary data.</text>
</comment>
<dbReference type="Pfam" id="PF07715">
    <property type="entry name" value="Plug"/>
    <property type="match status" value="1"/>
</dbReference>
<keyword evidence="5 7" id="KW-0472">Membrane</keyword>
<keyword evidence="2 7" id="KW-0813">Transport</keyword>
<comment type="subcellular location">
    <subcellularLocation>
        <location evidence="1 7">Cell outer membrane</location>
        <topology evidence="1 7">Multi-pass membrane protein</topology>
    </subcellularLocation>
</comment>
<dbReference type="GO" id="GO:0009279">
    <property type="term" value="C:cell outer membrane"/>
    <property type="evidence" value="ECO:0007669"/>
    <property type="project" value="UniProtKB-SubCell"/>
</dbReference>
<protein>
    <submittedName>
        <fullName evidence="9">SusC/RagA family TonB-linked outer membrane protein</fullName>
    </submittedName>
</protein>
<feature type="domain" description="TonB-dependent receptor plug" evidence="8">
    <location>
        <begin position="87"/>
        <end position="212"/>
    </location>
</feature>
<evidence type="ECO:0000259" key="8">
    <source>
        <dbReference type="Pfam" id="PF07715"/>
    </source>
</evidence>
<dbReference type="InterPro" id="IPR036942">
    <property type="entry name" value="Beta-barrel_TonB_sf"/>
</dbReference>
<proteinExistence type="inferred from homology"/>
<dbReference type="Gene3D" id="2.60.40.1120">
    <property type="entry name" value="Carboxypeptidase-like, regulatory domain"/>
    <property type="match status" value="1"/>
</dbReference>
<dbReference type="EMBL" id="JALJEJ010000001">
    <property type="protein sequence ID" value="MCJ8208726.1"/>
    <property type="molecule type" value="Genomic_DNA"/>
</dbReference>
<dbReference type="Gene3D" id="2.40.170.20">
    <property type="entry name" value="TonB-dependent receptor, beta-barrel domain"/>
    <property type="match status" value="1"/>
</dbReference>
<dbReference type="PROSITE" id="PS52016">
    <property type="entry name" value="TONB_DEPENDENT_REC_3"/>
    <property type="match status" value="1"/>
</dbReference>
<dbReference type="InterPro" id="IPR039426">
    <property type="entry name" value="TonB-dep_rcpt-like"/>
</dbReference>
<reference evidence="9" key="1">
    <citation type="submission" date="2022-04" db="EMBL/GenBank/DDBJ databases">
        <title>Mucilaginibacter sp. RS28 isolated from freshwater.</title>
        <authorList>
            <person name="Ko S.-R."/>
        </authorList>
    </citation>
    <scope>NUCLEOTIDE SEQUENCE</scope>
    <source>
        <strain evidence="9">RS28</strain>
    </source>
</reference>
<dbReference type="Proteomes" id="UP001139450">
    <property type="component" value="Unassembled WGS sequence"/>
</dbReference>
<gene>
    <name evidence="9" type="ORF">MUY27_03340</name>
</gene>
<dbReference type="SUPFAM" id="SSF56935">
    <property type="entry name" value="Porins"/>
    <property type="match status" value="1"/>
</dbReference>
<dbReference type="FunFam" id="2.170.130.10:FF:000008">
    <property type="entry name" value="SusC/RagA family TonB-linked outer membrane protein"/>
    <property type="match status" value="1"/>
</dbReference>
<dbReference type="Pfam" id="PF13715">
    <property type="entry name" value="CarbopepD_reg_2"/>
    <property type="match status" value="1"/>
</dbReference>
<dbReference type="NCBIfam" id="TIGR04056">
    <property type="entry name" value="OMP_RagA_SusC"/>
    <property type="match status" value="1"/>
</dbReference>